<evidence type="ECO:0000256" key="1">
    <source>
        <dbReference type="SAM" id="MobiDB-lite"/>
    </source>
</evidence>
<dbReference type="RefSeq" id="WP_150796652.1">
    <property type="nucleotide sequence ID" value="NZ_CABVHU010000001.1"/>
</dbReference>
<dbReference type="OrthoDB" id="7019942at2"/>
<dbReference type="AlphaFoldDB" id="A0A5E7ACL3"/>
<dbReference type="Proteomes" id="UP000409037">
    <property type="component" value="Unassembled WGS sequence"/>
</dbReference>
<evidence type="ECO:0000313" key="3">
    <source>
        <dbReference type="Proteomes" id="UP000409037"/>
    </source>
</evidence>
<name>A0A5E7ACL3_PSEFL</name>
<gene>
    <name evidence="2" type="ORF">PS833_00752</name>
</gene>
<feature type="compositionally biased region" description="Basic and acidic residues" evidence="1">
    <location>
        <begin position="1"/>
        <end position="11"/>
    </location>
</feature>
<reference evidence="2 3" key="1">
    <citation type="submission" date="2019-09" db="EMBL/GenBank/DDBJ databases">
        <authorList>
            <person name="Chandra G."/>
            <person name="Truman W A."/>
        </authorList>
    </citation>
    <scope>NUCLEOTIDE SEQUENCE [LARGE SCALE GENOMIC DNA]</scope>
    <source>
        <strain evidence="2">PS833</strain>
    </source>
</reference>
<evidence type="ECO:0000313" key="2">
    <source>
        <dbReference type="EMBL" id="VVN76219.1"/>
    </source>
</evidence>
<dbReference type="EMBL" id="CABVHU010000001">
    <property type="protein sequence ID" value="VVN76219.1"/>
    <property type="molecule type" value="Genomic_DNA"/>
</dbReference>
<organism evidence="2 3">
    <name type="scientific">Pseudomonas fluorescens</name>
    <dbReference type="NCBI Taxonomy" id="294"/>
    <lineage>
        <taxon>Bacteria</taxon>
        <taxon>Pseudomonadati</taxon>
        <taxon>Pseudomonadota</taxon>
        <taxon>Gammaproteobacteria</taxon>
        <taxon>Pseudomonadales</taxon>
        <taxon>Pseudomonadaceae</taxon>
        <taxon>Pseudomonas</taxon>
    </lineage>
</organism>
<proteinExistence type="predicted"/>
<protein>
    <submittedName>
        <fullName evidence="2">Uncharacterized protein</fullName>
    </submittedName>
</protein>
<sequence length="107" mass="11092">MARVNQEKSEKTPIGGDGNSGVTSVDQNVTPINTDAEAVTIFSPVVDSSPLSLAAVDADNQLVIYPIRSYLDGKEIRQAGGAGYASPKHEALLLIAKGLATDQKPGA</sequence>
<accession>A0A5E7ACL3</accession>
<feature type="region of interest" description="Disordered" evidence="1">
    <location>
        <begin position="1"/>
        <end position="27"/>
    </location>
</feature>